<dbReference type="GO" id="GO:0046491">
    <property type="term" value="P:L-methylmalonyl-CoA metabolic process"/>
    <property type="evidence" value="ECO:0007669"/>
    <property type="project" value="TreeGrafter"/>
</dbReference>
<dbReference type="GO" id="GO:0046872">
    <property type="term" value="F:metal ion binding"/>
    <property type="evidence" value="ECO:0007669"/>
    <property type="project" value="UniProtKB-KW"/>
</dbReference>
<dbReference type="InterPro" id="IPR029068">
    <property type="entry name" value="Glyas_Bleomycin-R_OHBP_Dase"/>
</dbReference>
<dbReference type="PANTHER" id="PTHR43048:SF3">
    <property type="entry name" value="METHYLMALONYL-COA EPIMERASE, MITOCHONDRIAL"/>
    <property type="match status" value="1"/>
</dbReference>
<evidence type="ECO:0000256" key="1">
    <source>
        <dbReference type="ARBA" id="ARBA00022723"/>
    </source>
</evidence>
<dbReference type="RefSeq" id="WP_179433096.1">
    <property type="nucleotide sequence ID" value="NZ_BAABLC010000001.1"/>
</dbReference>
<keyword evidence="1" id="KW-0479">Metal-binding</keyword>
<dbReference type="PANTHER" id="PTHR43048">
    <property type="entry name" value="METHYLMALONYL-COA EPIMERASE"/>
    <property type="match status" value="1"/>
</dbReference>
<evidence type="ECO:0000313" key="3">
    <source>
        <dbReference type="EMBL" id="NYD54632.1"/>
    </source>
</evidence>
<dbReference type="Pfam" id="PF13669">
    <property type="entry name" value="Glyoxalase_4"/>
    <property type="match status" value="1"/>
</dbReference>
<dbReference type="PROSITE" id="PS51819">
    <property type="entry name" value="VOC"/>
    <property type="match status" value="1"/>
</dbReference>
<dbReference type="SUPFAM" id="SSF54593">
    <property type="entry name" value="Glyoxalase/Bleomycin resistance protein/Dihydroxybiphenyl dioxygenase"/>
    <property type="match status" value="1"/>
</dbReference>
<reference evidence="3 4" key="1">
    <citation type="submission" date="2020-07" db="EMBL/GenBank/DDBJ databases">
        <title>Sequencing the genomes of 1000 actinobacteria strains.</title>
        <authorList>
            <person name="Klenk H.-P."/>
        </authorList>
    </citation>
    <scope>NUCLEOTIDE SEQUENCE [LARGE SCALE GENOMIC DNA]</scope>
    <source>
        <strain evidence="3 4">DSM 22185</strain>
    </source>
</reference>
<name>A0A7Y9EVA6_9MICO</name>
<gene>
    <name evidence="3" type="ORF">BKA02_001687</name>
</gene>
<keyword evidence="4" id="KW-1185">Reference proteome</keyword>
<dbReference type="GO" id="GO:0004493">
    <property type="term" value="F:methylmalonyl-CoA epimerase activity"/>
    <property type="evidence" value="ECO:0007669"/>
    <property type="project" value="TreeGrafter"/>
</dbReference>
<accession>A0A7Y9EVA6</accession>
<evidence type="ECO:0000313" key="4">
    <source>
        <dbReference type="Proteomes" id="UP000552045"/>
    </source>
</evidence>
<evidence type="ECO:0000259" key="2">
    <source>
        <dbReference type="PROSITE" id="PS51819"/>
    </source>
</evidence>
<dbReference type="Proteomes" id="UP000552045">
    <property type="component" value="Unassembled WGS sequence"/>
</dbReference>
<protein>
    <recommendedName>
        <fullName evidence="2">VOC domain-containing protein</fullName>
    </recommendedName>
</protein>
<sequence length="144" mass="15512">MNWDRIYQIGVVVTDLDEAIAHYAKAGIGPFHEGPSETASDRRVHGVPSDAVVRGACVQLGPIELELLQPVSGDSVQAEVLRDRGEHALHVCAYTDDLDADTAEMAEAGFPVVSEGSLTDGGRFAYFDTRAVGGLILERHELPR</sequence>
<dbReference type="InterPro" id="IPR051785">
    <property type="entry name" value="MMCE/EMCE_epimerase"/>
</dbReference>
<comment type="caution">
    <text evidence="3">The sequence shown here is derived from an EMBL/GenBank/DDBJ whole genome shotgun (WGS) entry which is preliminary data.</text>
</comment>
<organism evidence="3 4">
    <name type="scientific">Microbacterium pseudoresistens</name>
    <dbReference type="NCBI Taxonomy" id="640634"/>
    <lineage>
        <taxon>Bacteria</taxon>
        <taxon>Bacillati</taxon>
        <taxon>Actinomycetota</taxon>
        <taxon>Actinomycetes</taxon>
        <taxon>Micrococcales</taxon>
        <taxon>Microbacteriaceae</taxon>
        <taxon>Microbacterium</taxon>
    </lineage>
</organism>
<dbReference type="InterPro" id="IPR037523">
    <property type="entry name" value="VOC_core"/>
</dbReference>
<dbReference type="AlphaFoldDB" id="A0A7Y9EVA6"/>
<proteinExistence type="predicted"/>
<dbReference type="Gene3D" id="3.10.180.10">
    <property type="entry name" value="2,3-Dihydroxybiphenyl 1,2-Dioxygenase, domain 1"/>
    <property type="match status" value="1"/>
</dbReference>
<dbReference type="EMBL" id="JACCBH010000001">
    <property type="protein sequence ID" value="NYD54632.1"/>
    <property type="molecule type" value="Genomic_DNA"/>
</dbReference>
<feature type="domain" description="VOC" evidence="2">
    <location>
        <begin position="5"/>
        <end position="142"/>
    </location>
</feature>